<dbReference type="SMART" id="SM00138">
    <property type="entry name" value="MeTrc"/>
    <property type="match status" value="1"/>
</dbReference>
<evidence type="ECO:0000256" key="3">
    <source>
        <dbReference type="ARBA" id="ARBA00022603"/>
    </source>
</evidence>
<dbReference type="InterPro" id="IPR029063">
    <property type="entry name" value="SAM-dependent_MTases_sf"/>
</dbReference>
<dbReference type="PRINTS" id="PR00996">
    <property type="entry name" value="CHERMTFRASE"/>
</dbReference>
<dbReference type="GO" id="GO:0032259">
    <property type="term" value="P:methylation"/>
    <property type="evidence" value="ECO:0007669"/>
    <property type="project" value="UniProtKB-KW"/>
</dbReference>
<dbReference type="Gene3D" id="1.10.155.10">
    <property type="entry name" value="Chemotaxis receptor methyltransferase CheR, N-terminal domain"/>
    <property type="match status" value="1"/>
</dbReference>
<dbReference type="Gene3D" id="3.40.50.150">
    <property type="entry name" value="Vaccinia Virus protein VP39"/>
    <property type="match status" value="1"/>
</dbReference>
<dbReference type="InterPro" id="IPR050903">
    <property type="entry name" value="Bact_Chemotaxis_MeTrfase"/>
</dbReference>
<evidence type="ECO:0000256" key="2">
    <source>
        <dbReference type="ARBA" id="ARBA00012534"/>
    </source>
</evidence>
<dbReference type="InterPro" id="IPR000780">
    <property type="entry name" value="CheR_MeTrfase"/>
</dbReference>
<sequence length="296" mass="33393">MIMSEGQGMQPRFDWALEPLADMSPAEFHDWQTLLEERSGMVVSERRRSFLQTNLSARMREVGAPDYASYYRQVTSGPRGAVEWSTLMDRLTVQETRFFRHPASFDLLETYLRQRLEQESIKRPLALWSVGCASGEETYSLAMATAEALAGREFDGSFGVTGTDISLSALAKSRTAVYSARKLEQVEPALRERYFLSLSDDRFQVIPGLAARVCFARLNVLELANSPVSSMDVIFCQNLLIYFRRWRRREILNRLADCLAPGGLLVIGVGEVVGWQHPGLLPVANDQVLAFTRKSL</sequence>
<dbReference type="PANTHER" id="PTHR24422">
    <property type="entry name" value="CHEMOTAXIS PROTEIN METHYLTRANSFERASE"/>
    <property type="match status" value="1"/>
</dbReference>
<dbReference type="InterPro" id="IPR036804">
    <property type="entry name" value="CheR_N_sf"/>
</dbReference>
<dbReference type="SUPFAM" id="SSF47757">
    <property type="entry name" value="Chemotaxis receptor methyltransferase CheR, N-terminal domain"/>
    <property type="match status" value="1"/>
</dbReference>
<proteinExistence type="predicted"/>
<gene>
    <name evidence="7" type="ORF">F753_16380</name>
</gene>
<dbReference type="GO" id="GO:0008983">
    <property type="term" value="F:protein-glutamate O-methyltransferase activity"/>
    <property type="evidence" value="ECO:0007669"/>
    <property type="project" value="UniProtKB-EC"/>
</dbReference>
<evidence type="ECO:0000313" key="8">
    <source>
        <dbReference type="Proteomes" id="UP000017822"/>
    </source>
</evidence>
<dbReference type="Proteomes" id="UP000017822">
    <property type="component" value="Unassembled WGS sequence"/>
</dbReference>
<dbReference type="InterPro" id="IPR022642">
    <property type="entry name" value="CheR_C"/>
</dbReference>
<comment type="caution">
    <text evidence="7">The sequence shown here is derived from an EMBL/GenBank/DDBJ whole genome shotgun (WGS) entry which is preliminary data.</text>
</comment>
<dbReference type="SUPFAM" id="SSF53335">
    <property type="entry name" value="S-adenosyl-L-methionine-dependent methyltransferases"/>
    <property type="match status" value="1"/>
</dbReference>
<dbReference type="Pfam" id="PF03705">
    <property type="entry name" value="CheR_N"/>
    <property type="match status" value="1"/>
</dbReference>
<dbReference type="Pfam" id="PF01739">
    <property type="entry name" value="CheR"/>
    <property type="match status" value="1"/>
</dbReference>
<keyword evidence="3 7" id="KW-0489">Methyltransferase</keyword>
<protein>
    <recommendedName>
        <fullName evidence="2">protein-glutamate O-methyltransferase</fullName>
        <ecNumber evidence="2">2.1.1.80</ecNumber>
    </recommendedName>
</protein>
<dbReference type="EMBL" id="AOFQ01000052">
    <property type="protein sequence ID" value="ESQ98339.1"/>
    <property type="molecule type" value="Genomic_DNA"/>
</dbReference>
<dbReference type="PATRIC" id="fig|1263865.4.peg.3158"/>
<keyword evidence="5" id="KW-0949">S-adenosyl-L-methionine</keyword>
<reference evidence="7 8" key="1">
    <citation type="submission" date="2013-07" db="EMBL/GenBank/DDBJ databases">
        <authorList>
            <person name="Schaap P.J."/>
            <person name="Mehboob F."/>
            <person name="Oosterkamp M.J."/>
            <person name="de Vos W.M."/>
            <person name="Stams A.J.M."/>
            <person name="Koehorst J.J."/>
        </authorList>
    </citation>
    <scope>NUCLEOTIDE SEQUENCE [LARGE SCALE GENOMIC DNA]</scope>
    <source>
        <strain evidence="7 8">AW-1</strain>
    </source>
</reference>
<evidence type="ECO:0000256" key="5">
    <source>
        <dbReference type="ARBA" id="ARBA00022691"/>
    </source>
</evidence>
<dbReference type="InterPro" id="IPR022641">
    <property type="entry name" value="CheR_N"/>
</dbReference>
<comment type="catalytic activity">
    <reaction evidence="1">
        <text>L-glutamyl-[protein] + S-adenosyl-L-methionine = [protein]-L-glutamate 5-O-methyl ester + S-adenosyl-L-homocysteine</text>
        <dbReference type="Rhea" id="RHEA:24452"/>
        <dbReference type="Rhea" id="RHEA-COMP:10208"/>
        <dbReference type="Rhea" id="RHEA-COMP:10311"/>
        <dbReference type="ChEBI" id="CHEBI:29973"/>
        <dbReference type="ChEBI" id="CHEBI:57856"/>
        <dbReference type="ChEBI" id="CHEBI:59789"/>
        <dbReference type="ChEBI" id="CHEBI:82795"/>
        <dbReference type="EC" id="2.1.1.80"/>
    </reaction>
</comment>
<organism evidence="7 8">
    <name type="scientific">Stutzerimonas chloritidismutans AW-1</name>
    <dbReference type="NCBI Taxonomy" id="1263865"/>
    <lineage>
        <taxon>Bacteria</taxon>
        <taxon>Pseudomonadati</taxon>
        <taxon>Pseudomonadota</taxon>
        <taxon>Gammaproteobacteria</taxon>
        <taxon>Pseudomonadales</taxon>
        <taxon>Pseudomonadaceae</taxon>
        <taxon>Stutzerimonas</taxon>
    </lineage>
</organism>
<name>V4Q6J5_STUCH</name>
<evidence type="ECO:0000256" key="1">
    <source>
        <dbReference type="ARBA" id="ARBA00001541"/>
    </source>
</evidence>
<dbReference type="PROSITE" id="PS50123">
    <property type="entry name" value="CHER"/>
    <property type="match status" value="1"/>
</dbReference>
<evidence type="ECO:0000256" key="4">
    <source>
        <dbReference type="ARBA" id="ARBA00022679"/>
    </source>
</evidence>
<keyword evidence="4 7" id="KW-0808">Transferase</keyword>
<accession>V4Q6J5</accession>
<evidence type="ECO:0000259" key="6">
    <source>
        <dbReference type="PROSITE" id="PS50123"/>
    </source>
</evidence>
<feature type="domain" description="CheR-type methyltransferase" evidence="6">
    <location>
        <begin position="16"/>
        <end position="296"/>
    </location>
</feature>
<evidence type="ECO:0000313" key="7">
    <source>
        <dbReference type="EMBL" id="ESQ98339.1"/>
    </source>
</evidence>
<dbReference type="EC" id="2.1.1.80" evidence="2"/>
<dbReference type="PANTHER" id="PTHR24422:SF19">
    <property type="entry name" value="CHEMOTAXIS PROTEIN METHYLTRANSFERASE"/>
    <property type="match status" value="1"/>
</dbReference>
<dbReference type="AlphaFoldDB" id="V4Q6J5"/>
<dbReference type="CDD" id="cd02440">
    <property type="entry name" value="AdoMet_MTases"/>
    <property type="match status" value="1"/>
</dbReference>